<evidence type="ECO:0000256" key="4">
    <source>
        <dbReference type="ARBA" id="ARBA00022692"/>
    </source>
</evidence>
<feature type="transmembrane region" description="Helical" evidence="7">
    <location>
        <begin position="343"/>
        <end position="365"/>
    </location>
</feature>
<comment type="subcellular location">
    <subcellularLocation>
        <location evidence="1">Cell membrane</location>
        <topology evidence="1">Multi-pass membrane protein</topology>
    </subcellularLocation>
</comment>
<dbReference type="PANTHER" id="PTHR43299:SF1">
    <property type="entry name" value="UPF0718 PROTEIN YRAQ"/>
    <property type="match status" value="1"/>
</dbReference>
<dbReference type="InterPro" id="IPR005524">
    <property type="entry name" value="DUF318"/>
</dbReference>
<organism evidence="8 9">
    <name type="scientific">Lentibacillus salicampi</name>
    <dbReference type="NCBI Taxonomy" id="175306"/>
    <lineage>
        <taxon>Bacteria</taxon>
        <taxon>Bacillati</taxon>
        <taxon>Bacillota</taxon>
        <taxon>Bacilli</taxon>
        <taxon>Bacillales</taxon>
        <taxon>Bacillaceae</taxon>
        <taxon>Lentibacillus</taxon>
    </lineage>
</organism>
<evidence type="ECO:0000256" key="6">
    <source>
        <dbReference type="ARBA" id="ARBA00023136"/>
    </source>
</evidence>
<feature type="transmembrane region" description="Helical" evidence="7">
    <location>
        <begin position="85"/>
        <end position="103"/>
    </location>
</feature>
<feature type="transmembrane region" description="Helical" evidence="7">
    <location>
        <begin position="278"/>
        <end position="297"/>
    </location>
</feature>
<keyword evidence="6 7" id="KW-0472">Membrane</keyword>
<feature type="transmembrane region" description="Helical" evidence="7">
    <location>
        <begin position="309"/>
        <end position="331"/>
    </location>
</feature>
<protein>
    <submittedName>
        <fullName evidence="8">Permease</fullName>
    </submittedName>
</protein>
<evidence type="ECO:0000256" key="2">
    <source>
        <dbReference type="ARBA" id="ARBA00006386"/>
    </source>
</evidence>
<evidence type="ECO:0000256" key="3">
    <source>
        <dbReference type="ARBA" id="ARBA00022475"/>
    </source>
</evidence>
<dbReference type="GO" id="GO:0005886">
    <property type="term" value="C:plasma membrane"/>
    <property type="evidence" value="ECO:0007669"/>
    <property type="project" value="UniProtKB-SubCell"/>
</dbReference>
<dbReference type="RefSeq" id="WP_135110585.1">
    <property type="nucleotide sequence ID" value="NZ_SRHY01000024.1"/>
</dbReference>
<sequence length="366" mass="39270">MNQPAGLVTNIQTNRKRWFIASIVFLVIAVAGLFWAKWNPYFHKAFTAATTHAIGSSTISGNDAAAPDPSWGAAWHFSLGYFKSIWQAFIVGILLASLVQVLVPRDWIQRVLGKTSYGSTVLAGVSALPGMMCTCCSAPLVVGLRRQQSSVAAAVAFWFGNTALNPAVLIFMFFVLGWQFTLLRLVVGVILVFGLSYVVGKMVRHKEDAVEVVAQTTAASNGKDTKDDPKESLFIRWLKSLSTMSMAIIPAYIISVFVLGAFRAWLFPTLGGTAWSDSLLAVLVFAVVGTLFVIPTAGEIPIVQTFMEFGLGVGPAAALIITLPVISLPSALMVRKALTWRTLSFLGIGVAMLGVIAGLVGMAFMS</sequence>
<name>A0A4Y9ABP4_9BACI</name>
<keyword evidence="4 7" id="KW-0812">Transmembrane</keyword>
<evidence type="ECO:0000313" key="8">
    <source>
        <dbReference type="EMBL" id="TFJ92350.1"/>
    </source>
</evidence>
<feature type="transmembrane region" description="Helical" evidence="7">
    <location>
        <begin position="151"/>
        <end position="176"/>
    </location>
</feature>
<dbReference type="PANTHER" id="PTHR43299">
    <property type="entry name" value="UPF0718 PROTEIN YRAQ"/>
    <property type="match status" value="1"/>
</dbReference>
<keyword evidence="9" id="KW-1185">Reference proteome</keyword>
<feature type="transmembrane region" description="Helical" evidence="7">
    <location>
        <begin position="18"/>
        <end position="36"/>
    </location>
</feature>
<reference evidence="8 9" key="1">
    <citation type="submission" date="2019-03" db="EMBL/GenBank/DDBJ databases">
        <title>Genome sequence of Lentibacillus salicampi ATCC BAA-719.</title>
        <authorList>
            <person name="Maclea K.S."/>
            <person name="Simoes Junior M."/>
        </authorList>
    </citation>
    <scope>NUCLEOTIDE SEQUENCE [LARGE SCALE GENOMIC DNA]</scope>
    <source>
        <strain evidence="8 9">ATCC BAA-719</strain>
    </source>
</reference>
<evidence type="ECO:0000256" key="1">
    <source>
        <dbReference type="ARBA" id="ARBA00004651"/>
    </source>
</evidence>
<comment type="caution">
    <text evidence="8">The sequence shown here is derived from an EMBL/GenBank/DDBJ whole genome shotgun (WGS) entry which is preliminary data.</text>
</comment>
<proteinExistence type="inferred from homology"/>
<feature type="transmembrane region" description="Helical" evidence="7">
    <location>
        <begin position="123"/>
        <end position="144"/>
    </location>
</feature>
<dbReference type="Proteomes" id="UP000298484">
    <property type="component" value="Unassembled WGS sequence"/>
</dbReference>
<evidence type="ECO:0000256" key="7">
    <source>
        <dbReference type="SAM" id="Phobius"/>
    </source>
</evidence>
<dbReference type="OrthoDB" id="8771795at2"/>
<keyword evidence="5 7" id="KW-1133">Transmembrane helix</keyword>
<dbReference type="EMBL" id="SRHY01000024">
    <property type="protein sequence ID" value="TFJ92350.1"/>
    <property type="molecule type" value="Genomic_DNA"/>
</dbReference>
<accession>A0A4Y9ABP4</accession>
<dbReference type="AlphaFoldDB" id="A0A4Y9ABP4"/>
<dbReference type="Pfam" id="PF03773">
    <property type="entry name" value="ArsP_1"/>
    <property type="match status" value="1"/>
</dbReference>
<keyword evidence="3" id="KW-1003">Cell membrane</keyword>
<feature type="transmembrane region" description="Helical" evidence="7">
    <location>
        <begin position="246"/>
        <end position="266"/>
    </location>
</feature>
<gene>
    <name evidence="8" type="ORF">E4U82_12935</name>
</gene>
<evidence type="ECO:0000313" key="9">
    <source>
        <dbReference type="Proteomes" id="UP000298484"/>
    </source>
</evidence>
<comment type="similarity">
    <text evidence="2">Belongs to the UPF0718 family.</text>
</comment>
<evidence type="ECO:0000256" key="5">
    <source>
        <dbReference type="ARBA" id="ARBA00022989"/>
    </source>
</evidence>
<feature type="transmembrane region" description="Helical" evidence="7">
    <location>
        <begin position="182"/>
        <end position="200"/>
    </location>
</feature>